<feature type="region of interest" description="Disordered" evidence="1">
    <location>
        <begin position="1"/>
        <end position="62"/>
    </location>
</feature>
<sequence>MHHAFDSGDPAPAWPKSTCMLPGAHSNSAKPSDSMRCSRRQRLTQRRTDEYEPVNPHSATSRSYTRVAVWRCLTGMRRSAAGHPSTTAEYPASTSDLPACPEPSGLGE</sequence>
<dbReference type="EMBL" id="CP002010">
    <property type="protein sequence ID" value="ADH01299.1"/>
    <property type="molecule type" value="Genomic_DNA"/>
</dbReference>
<protein>
    <submittedName>
        <fullName evidence="2">Putative 30S ribosomal protein S8</fullName>
    </submittedName>
</protein>
<dbReference type="Proteomes" id="UP000006740">
    <property type="component" value="Chromosome"/>
</dbReference>
<feature type="compositionally biased region" description="Polar residues" evidence="1">
    <location>
        <begin position="84"/>
        <end position="96"/>
    </location>
</feature>
<reference evidence="2 3" key="1">
    <citation type="journal article" date="2010" name="J. Bacteriol.">
        <title>Complete genome sequence of Bifidobacterium longum JDM301.</title>
        <authorList>
            <person name="Wei Y.X."/>
            <person name="Zhang Z.Y."/>
            <person name="Liu C."/>
            <person name="Zhu Y.Z."/>
            <person name="Zhu Y.Q."/>
            <person name="Zheng H."/>
            <person name="Zhao G.P."/>
            <person name="Wang S."/>
            <person name="Guo X.K."/>
        </authorList>
    </citation>
    <scope>NUCLEOTIDE SEQUENCE [LARGE SCALE GENOMIC DNA]</scope>
    <source>
        <strain evidence="2 3">JDM301</strain>
    </source>
</reference>
<proteinExistence type="predicted"/>
<organism evidence="2 3">
    <name type="scientific">Bifidobacterium longum subsp. longum (strain JDM301)</name>
    <dbReference type="NCBI Taxonomy" id="759350"/>
    <lineage>
        <taxon>Bacteria</taxon>
        <taxon>Bacillati</taxon>
        <taxon>Actinomycetota</taxon>
        <taxon>Actinomycetes</taxon>
        <taxon>Bifidobacteriales</taxon>
        <taxon>Bifidobacteriaceae</taxon>
        <taxon>Bifidobacterium</taxon>
    </lineage>
</organism>
<gene>
    <name evidence="2" type="ordered locus">BLJ_1876</name>
</gene>
<evidence type="ECO:0000256" key="1">
    <source>
        <dbReference type="SAM" id="MobiDB-lite"/>
    </source>
</evidence>
<accession>D6ZWP4</accession>
<name>D6ZWP4_BIFLJ</name>
<dbReference type="AlphaFoldDB" id="D6ZWP4"/>
<evidence type="ECO:0000313" key="2">
    <source>
        <dbReference type="EMBL" id="ADH01299.1"/>
    </source>
</evidence>
<keyword evidence="2" id="KW-0687">Ribonucleoprotein</keyword>
<dbReference type="KEGG" id="bll:BLJ_1876"/>
<keyword evidence="2" id="KW-0689">Ribosomal protein</keyword>
<evidence type="ECO:0000313" key="3">
    <source>
        <dbReference type="Proteomes" id="UP000006740"/>
    </source>
</evidence>
<feature type="region of interest" description="Disordered" evidence="1">
    <location>
        <begin position="78"/>
        <end position="108"/>
    </location>
</feature>
<dbReference type="HOGENOM" id="CLU_2191886_0_0_11"/>
<dbReference type="GO" id="GO:0005840">
    <property type="term" value="C:ribosome"/>
    <property type="evidence" value="ECO:0007669"/>
    <property type="project" value="UniProtKB-KW"/>
</dbReference>